<organism evidence="1 2">
    <name type="scientific">Pleurodeles waltl</name>
    <name type="common">Iberian ribbed newt</name>
    <dbReference type="NCBI Taxonomy" id="8319"/>
    <lineage>
        <taxon>Eukaryota</taxon>
        <taxon>Metazoa</taxon>
        <taxon>Chordata</taxon>
        <taxon>Craniata</taxon>
        <taxon>Vertebrata</taxon>
        <taxon>Euteleostomi</taxon>
        <taxon>Amphibia</taxon>
        <taxon>Batrachia</taxon>
        <taxon>Caudata</taxon>
        <taxon>Salamandroidea</taxon>
        <taxon>Salamandridae</taxon>
        <taxon>Pleurodelinae</taxon>
        <taxon>Pleurodeles</taxon>
    </lineage>
</organism>
<evidence type="ECO:0000313" key="1">
    <source>
        <dbReference type="EMBL" id="KAJ1191292.1"/>
    </source>
</evidence>
<dbReference type="EMBL" id="JANPWB010000004">
    <property type="protein sequence ID" value="KAJ1191292.1"/>
    <property type="molecule type" value="Genomic_DNA"/>
</dbReference>
<dbReference type="AlphaFoldDB" id="A0AAV7URK4"/>
<accession>A0AAV7URK4</accession>
<proteinExistence type="predicted"/>
<gene>
    <name evidence="1" type="ORF">NDU88_000608</name>
</gene>
<comment type="caution">
    <text evidence="1">The sequence shown here is derived from an EMBL/GenBank/DDBJ whole genome shotgun (WGS) entry which is preliminary data.</text>
</comment>
<dbReference type="Proteomes" id="UP001066276">
    <property type="component" value="Chromosome 2_2"/>
</dbReference>
<evidence type="ECO:0000313" key="2">
    <source>
        <dbReference type="Proteomes" id="UP001066276"/>
    </source>
</evidence>
<protein>
    <submittedName>
        <fullName evidence="1">Uncharacterized protein</fullName>
    </submittedName>
</protein>
<reference evidence="1" key="1">
    <citation type="journal article" date="2022" name="bioRxiv">
        <title>Sequencing and chromosome-scale assembly of the giantPleurodeles waltlgenome.</title>
        <authorList>
            <person name="Brown T."/>
            <person name="Elewa A."/>
            <person name="Iarovenko S."/>
            <person name="Subramanian E."/>
            <person name="Araus A.J."/>
            <person name="Petzold A."/>
            <person name="Susuki M."/>
            <person name="Suzuki K.-i.T."/>
            <person name="Hayashi T."/>
            <person name="Toyoda A."/>
            <person name="Oliveira C."/>
            <person name="Osipova E."/>
            <person name="Leigh N.D."/>
            <person name="Simon A."/>
            <person name="Yun M.H."/>
        </authorList>
    </citation>
    <scope>NUCLEOTIDE SEQUENCE</scope>
    <source>
        <strain evidence="1">20211129_DDA</strain>
        <tissue evidence="1">Liver</tissue>
    </source>
</reference>
<name>A0AAV7URK4_PLEWA</name>
<sequence length="72" mass="8425">MKRRLRAGVPLEMVLSLENSYERRRLSNVAFQTKQVEQTATLFTNGGSICFQSVGVSCRPRIRHFTRRRFVH</sequence>
<keyword evidence="2" id="KW-1185">Reference proteome</keyword>